<evidence type="ECO:0000256" key="5">
    <source>
        <dbReference type="ARBA" id="ARBA00022833"/>
    </source>
</evidence>
<dbReference type="InterPro" id="IPR014710">
    <property type="entry name" value="RmlC-like_jellyroll"/>
</dbReference>
<dbReference type="InterPro" id="IPR046457">
    <property type="entry name" value="PMI_typeI_cat"/>
</dbReference>
<feature type="binding site" evidence="8">
    <location>
        <position position="174"/>
    </location>
    <ligand>
        <name>Zn(2+)</name>
        <dbReference type="ChEBI" id="CHEBI:29105"/>
    </ligand>
</feature>
<feature type="binding site" evidence="8">
    <location>
        <position position="117"/>
    </location>
    <ligand>
        <name>Zn(2+)</name>
        <dbReference type="ChEBI" id="CHEBI:29105"/>
    </ligand>
</feature>
<reference evidence="12 13" key="1">
    <citation type="journal article" date="2018" name="Int. J. Syst. Evol. Microbiol.">
        <title>Planococcus salinus sp. nov., a moderately halophilic bacterium isolated from a saline-alkali soil.</title>
        <authorList>
            <person name="Gan L."/>
        </authorList>
    </citation>
    <scope>NUCLEOTIDE SEQUENCE [LARGE SCALE GENOMIC DNA]</scope>
    <source>
        <strain evidence="12 13">LCB217</strain>
    </source>
</reference>
<comment type="catalytic activity">
    <reaction evidence="1 7">
        <text>D-mannose 6-phosphate = D-fructose 6-phosphate</text>
        <dbReference type="Rhea" id="RHEA:12356"/>
        <dbReference type="ChEBI" id="CHEBI:58735"/>
        <dbReference type="ChEBI" id="CHEBI:61527"/>
        <dbReference type="EC" id="5.3.1.8"/>
    </reaction>
</comment>
<feature type="domain" description="Mannose-6-phosphate isomerase cupin" evidence="11">
    <location>
        <begin position="241"/>
        <end position="316"/>
    </location>
</feature>
<dbReference type="GO" id="GO:0005975">
    <property type="term" value="P:carbohydrate metabolic process"/>
    <property type="evidence" value="ECO:0007669"/>
    <property type="project" value="UniProtKB-UniRule"/>
</dbReference>
<dbReference type="InterPro" id="IPR049071">
    <property type="entry name" value="MPI_cupin_dom"/>
</dbReference>
<feature type="active site" evidence="9">
    <location>
        <position position="194"/>
    </location>
</feature>
<feature type="domain" description="Phosphomannose isomerase type I catalytic" evidence="10">
    <location>
        <begin position="7"/>
        <end position="110"/>
    </location>
</feature>
<dbReference type="InterPro" id="IPR001250">
    <property type="entry name" value="Man6P_Isoase-1"/>
</dbReference>
<keyword evidence="5 7" id="KW-0862">Zinc</keyword>
<dbReference type="NCBIfam" id="TIGR00218">
    <property type="entry name" value="manA"/>
    <property type="match status" value="1"/>
</dbReference>
<protein>
    <recommendedName>
        <fullName evidence="3 7">Mannose-6-phosphate isomerase</fullName>
        <ecNumber evidence="3 7">5.3.1.8</ecNumber>
    </recommendedName>
</protein>
<accession>A0A3M8P7C1</accession>
<evidence type="ECO:0000256" key="3">
    <source>
        <dbReference type="ARBA" id="ARBA00011956"/>
    </source>
</evidence>
<dbReference type="PANTHER" id="PTHR42742">
    <property type="entry name" value="TRANSCRIPTIONAL REPRESSOR MPRA"/>
    <property type="match status" value="1"/>
</dbReference>
<dbReference type="CDD" id="cd07010">
    <property type="entry name" value="cupin_PMI_type_I_N_bac"/>
    <property type="match status" value="1"/>
</dbReference>
<dbReference type="EMBL" id="RIAX01000005">
    <property type="protein sequence ID" value="RNF39512.1"/>
    <property type="molecule type" value="Genomic_DNA"/>
</dbReference>
<keyword evidence="6 7" id="KW-0413">Isomerase</keyword>
<keyword evidence="4 7" id="KW-0479">Metal-binding</keyword>
<dbReference type="Pfam" id="PF20511">
    <property type="entry name" value="PMI_typeI_cat"/>
    <property type="match status" value="1"/>
</dbReference>
<dbReference type="Pfam" id="PF21621">
    <property type="entry name" value="MPI_cupin_dom"/>
    <property type="match status" value="1"/>
</dbReference>
<dbReference type="OrthoDB" id="9808275at2"/>
<comment type="similarity">
    <text evidence="2 7">Belongs to the mannose-6-phosphate isomerase type 1 family.</text>
</comment>
<evidence type="ECO:0000259" key="11">
    <source>
        <dbReference type="Pfam" id="PF21621"/>
    </source>
</evidence>
<dbReference type="InterPro" id="IPR011051">
    <property type="entry name" value="RmlC_Cupin_sf"/>
</dbReference>
<dbReference type="GO" id="GO:0008270">
    <property type="term" value="F:zinc ion binding"/>
    <property type="evidence" value="ECO:0007669"/>
    <property type="project" value="UniProtKB-UniRule"/>
</dbReference>
<dbReference type="EC" id="5.3.1.8" evidence="3 7"/>
<sequence length="317" mass="35862">MYKEPVFLQPAFQERIWGGTKLRQLFDYDIPNPSTGEAWVISAHENGPSIVKNGLLRGKSLSEIWKEYPSLFGYSTAESDFPLLIKILDANDNLSVQVHPDDYYAQQLSGQTCGKTECWYILDCDEDAEIIIGHKAESREEFEAMVNSGDWGNLLHSVKVKKGDFVYVPSGTLHAIGKGIVILETQQSSDLTYRVYDYDRTDAEGKKRELHLKEAITVTSYPHREVQQERVKEDTENLISTRLIEEEYFTVYHWQVRGKTVAPLTTGFLLVSVISGEGLIGTAECESRIKKGDNFIVPVTIGDYFIEGQLELIVSHT</sequence>
<dbReference type="Proteomes" id="UP000275473">
    <property type="component" value="Unassembled WGS sequence"/>
</dbReference>
<dbReference type="Gene3D" id="2.60.120.10">
    <property type="entry name" value="Jelly Rolls"/>
    <property type="match status" value="2"/>
</dbReference>
<keyword evidence="13" id="KW-1185">Reference proteome</keyword>
<dbReference type="PIRSF" id="PIRSF036894">
    <property type="entry name" value="PMI_Firm_short"/>
    <property type="match status" value="1"/>
</dbReference>
<evidence type="ECO:0000256" key="8">
    <source>
        <dbReference type="PIRSR" id="PIRSR036894-1"/>
    </source>
</evidence>
<comment type="caution">
    <text evidence="12">The sequence shown here is derived from an EMBL/GenBank/DDBJ whole genome shotgun (WGS) entry which is preliminary data.</text>
</comment>
<evidence type="ECO:0000256" key="6">
    <source>
        <dbReference type="ARBA" id="ARBA00023235"/>
    </source>
</evidence>
<proteinExistence type="inferred from homology"/>
<name>A0A3M8P7C1_9BACL</name>
<dbReference type="AlphaFoldDB" id="A0A3M8P7C1"/>
<feature type="binding site" evidence="8">
    <location>
        <position position="99"/>
    </location>
    <ligand>
        <name>Zn(2+)</name>
        <dbReference type="ChEBI" id="CHEBI:29105"/>
    </ligand>
</feature>
<evidence type="ECO:0000256" key="9">
    <source>
        <dbReference type="PIRSR" id="PIRSR036894-2"/>
    </source>
</evidence>
<evidence type="ECO:0000313" key="13">
    <source>
        <dbReference type="Proteomes" id="UP000275473"/>
    </source>
</evidence>
<evidence type="ECO:0000256" key="2">
    <source>
        <dbReference type="ARBA" id="ARBA00010772"/>
    </source>
</evidence>
<evidence type="ECO:0000256" key="7">
    <source>
        <dbReference type="PIRNR" id="PIRNR036894"/>
    </source>
</evidence>
<evidence type="ECO:0000256" key="1">
    <source>
        <dbReference type="ARBA" id="ARBA00000757"/>
    </source>
</evidence>
<dbReference type="RefSeq" id="WP_123165213.1">
    <property type="nucleotide sequence ID" value="NZ_RIAX01000005.1"/>
</dbReference>
<organism evidence="12 13">
    <name type="scientific">Planococcus salinus</name>
    <dbReference type="NCBI Taxonomy" id="1848460"/>
    <lineage>
        <taxon>Bacteria</taxon>
        <taxon>Bacillati</taxon>
        <taxon>Bacillota</taxon>
        <taxon>Bacilli</taxon>
        <taxon>Bacillales</taxon>
        <taxon>Caryophanaceae</taxon>
        <taxon>Planococcus</taxon>
    </lineage>
</organism>
<evidence type="ECO:0000256" key="4">
    <source>
        <dbReference type="ARBA" id="ARBA00022723"/>
    </source>
</evidence>
<dbReference type="GO" id="GO:0004476">
    <property type="term" value="F:mannose-6-phosphate isomerase activity"/>
    <property type="evidence" value="ECO:0007669"/>
    <property type="project" value="UniProtKB-UniRule"/>
</dbReference>
<dbReference type="SUPFAM" id="SSF51182">
    <property type="entry name" value="RmlC-like cupins"/>
    <property type="match status" value="1"/>
</dbReference>
<evidence type="ECO:0000259" key="10">
    <source>
        <dbReference type="Pfam" id="PF20511"/>
    </source>
</evidence>
<dbReference type="PANTHER" id="PTHR42742:SF3">
    <property type="entry name" value="FRUCTOKINASE"/>
    <property type="match status" value="1"/>
</dbReference>
<dbReference type="InterPro" id="IPR051804">
    <property type="entry name" value="Carb_Metab_Reg_Kinase/Isom"/>
</dbReference>
<comment type="cofactor">
    <cofactor evidence="8">
        <name>Zn(2+)</name>
        <dbReference type="ChEBI" id="CHEBI:29105"/>
    </cofactor>
    <text evidence="8">Binds 1 zinc ion per subunit.</text>
</comment>
<gene>
    <name evidence="12" type="primary">manA</name>
    <name evidence="12" type="ORF">EEX84_08535</name>
</gene>
<evidence type="ECO:0000313" key="12">
    <source>
        <dbReference type="EMBL" id="RNF39512.1"/>
    </source>
</evidence>
<dbReference type="InterPro" id="IPR014628">
    <property type="entry name" value="Man6P_isomerase_Firm_short"/>
</dbReference>